<dbReference type="SUPFAM" id="SSF51430">
    <property type="entry name" value="NAD(P)-linked oxidoreductase"/>
    <property type="match status" value="1"/>
</dbReference>
<evidence type="ECO:0000313" key="2">
    <source>
        <dbReference type="EMBL" id="KAL3647503.1"/>
    </source>
</evidence>
<comment type="caution">
    <text evidence="2">The sequence shown here is derived from an EMBL/GenBank/DDBJ whole genome shotgun (WGS) entry which is preliminary data.</text>
</comment>
<dbReference type="InterPro" id="IPR018170">
    <property type="entry name" value="Aldo/ket_reductase_CS"/>
</dbReference>
<dbReference type="InterPro" id="IPR036812">
    <property type="entry name" value="NAD(P)_OxRdtase_dom_sf"/>
</dbReference>
<dbReference type="EMBL" id="JAVIJP010000009">
    <property type="protein sequence ID" value="KAL3647503.1"/>
    <property type="molecule type" value="Genomic_DNA"/>
</dbReference>
<accession>A0ABD3DZ13</accession>
<proteinExistence type="predicted"/>
<reference evidence="3" key="1">
    <citation type="journal article" date="2024" name="IScience">
        <title>Strigolactones Initiate the Formation of Haustorium-like Structures in Castilleja.</title>
        <authorList>
            <person name="Buerger M."/>
            <person name="Peterson D."/>
            <person name="Chory J."/>
        </authorList>
    </citation>
    <scope>NUCLEOTIDE SEQUENCE [LARGE SCALE GENOMIC DNA]</scope>
</reference>
<name>A0ABD3DZ13_9LAMI</name>
<feature type="domain" description="NADP-dependent oxidoreductase" evidence="1">
    <location>
        <begin position="26"/>
        <end position="71"/>
    </location>
</feature>
<dbReference type="InterPro" id="IPR023210">
    <property type="entry name" value="NADP_OxRdtase_dom"/>
</dbReference>
<dbReference type="PROSITE" id="PS00063">
    <property type="entry name" value="ALDOKETO_REDUCTASE_3"/>
    <property type="match status" value="1"/>
</dbReference>
<protein>
    <recommendedName>
        <fullName evidence="1">NADP-dependent oxidoreductase domain-containing protein</fullName>
    </recommendedName>
</protein>
<organism evidence="2 3">
    <name type="scientific">Castilleja foliolosa</name>
    <dbReference type="NCBI Taxonomy" id="1961234"/>
    <lineage>
        <taxon>Eukaryota</taxon>
        <taxon>Viridiplantae</taxon>
        <taxon>Streptophyta</taxon>
        <taxon>Embryophyta</taxon>
        <taxon>Tracheophyta</taxon>
        <taxon>Spermatophyta</taxon>
        <taxon>Magnoliopsida</taxon>
        <taxon>eudicotyledons</taxon>
        <taxon>Gunneridae</taxon>
        <taxon>Pentapetalae</taxon>
        <taxon>asterids</taxon>
        <taxon>lamiids</taxon>
        <taxon>Lamiales</taxon>
        <taxon>Orobanchaceae</taxon>
        <taxon>Pedicularideae</taxon>
        <taxon>Castillejinae</taxon>
        <taxon>Castilleja</taxon>
    </lineage>
</organism>
<keyword evidence="3" id="KW-1185">Reference proteome</keyword>
<dbReference type="Pfam" id="PF00248">
    <property type="entry name" value="Aldo_ket_red"/>
    <property type="match status" value="1"/>
</dbReference>
<dbReference type="AlphaFoldDB" id="A0ABD3DZ13"/>
<evidence type="ECO:0000313" key="3">
    <source>
        <dbReference type="Proteomes" id="UP001632038"/>
    </source>
</evidence>
<gene>
    <name evidence="2" type="ORF">CASFOL_008471</name>
</gene>
<evidence type="ECO:0000259" key="1">
    <source>
        <dbReference type="Pfam" id="PF00248"/>
    </source>
</evidence>
<sequence length="95" mass="10826">MGTKKDNGFARKEIRTAVGWKEGRMVALRWGLSKGSSVIVKSFNEERLKENMGALDLSLEANDIAEIEKMEEMKLMRGEVYVNKKTSPYKTIQDL</sequence>
<dbReference type="Gene3D" id="3.20.20.100">
    <property type="entry name" value="NADP-dependent oxidoreductase domain"/>
    <property type="match status" value="1"/>
</dbReference>
<dbReference type="Proteomes" id="UP001632038">
    <property type="component" value="Unassembled WGS sequence"/>
</dbReference>